<feature type="domain" description="Putative restriction endonuclease" evidence="1">
    <location>
        <begin position="22"/>
        <end position="185"/>
    </location>
</feature>
<dbReference type="InterPro" id="IPR008538">
    <property type="entry name" value="Uma2"/>
</dbReference>
<dbReference type="AlphaFoldDB" id="A0A2K8YXF5"/>
<evidence type="ECO:0000313" key="3">
    <source>
        <dbReference type="Proteomes" id="UP000232883"/>
    </source>
</evidence>
<dbReference type="OrthoDB" id="947485at2"/>
<dbReference type="InterPro" id="IPR011335">
    <property type="entry name" value="Restrct_endonuc-II-like"/>
</dbReference>
<keyword evidence="2" id="KW-0255">Endonuclease</keyword>
<dbReference type="Proteomes" id="UP000232883">
    <property type="component" value="Chromosome"/>
</dbReference>
<accession>A0A2K8YXF5</accession>
<protein>
    <submittedName>
        <fullName evidence="2">Uma2 family endonuclease</fullName>
    </submittedName>
</protein>
<keyword evidence="2" id="KW-0378">Hydrolase</keyword>
<dbReference type="PANTHER" id="PTHR34107:SF1">
    <property type="entry name" value="SLL0198 PROTEIN"/>
    <property type="match status" value="1"/>
</dbReference>
<reference evidence="2 3" key="1">
    <citation type="submission" date="2017-11" db="EMBL/GenBank/DDBJ databases">
        <title>Taxonomic description and genome sequences of Spirosoma HA7 sp. nov., isolated from pollen microhabitat of Corylus avellana.</title>
        <authorList>
            <person name="Ambika Manirajan B."/>
            <person name="Suarez C."/>
            <person name="Ratering S."/>
            <person name="Geissler-Plaum R."/>
            <person name="Cardinale M."/>
            <person name="Sylvia S."/>
        </authorList>
    </citation>
    <scope>NUCLEOTIDE SEQUENCE [LARGE SCALE GENOMIC DNA]</scope>
    <source>
        <strain evidence="2 3">HA7</strain>
    </source>
</reference>
<organism evidence="2 3">
    <name type="scientific">Spirosoma pollinicola</name>
    <dbReference type="NCBI Taxonomy" id="2057025"/>
    <lineage>
        <taxon>Bacteria</taxon>
        <taxon>Pseudomonadati</taxon>
        <taxon>Bacteroidota</taxon>
        <taxon>Cytophagia</taxon>
        <taxon>Cytophagales</taxon>
        <taxon>Cytophagaceae</taxon>
        <taxon>Spirosoma</taxon>
    </lineage>
</organism>
<dbReference type="RefSeq" id="WP_100988034.1">
    <property type="nucleotide sequence ID" value="NZ_CP025096.1"/>
</dbReference>
<dbReference type="EMBL" id="CP025096">
    <property type="protein sequence ID" value="AUD02316.1"/>
    <property type="molecule type" value="Genomic_DNA"/>
</dbReference>
<dbReference type="CDD" id="cd06260">
    <property type="entry name" value="DUF820-like"/>
    <property type="match status" value="1"/>
</dbReference>
<dbReference type="KEGG" id="spir:CWM47_11065"/>
<keyword evidence="3" id="KW-1185">Reference proteome</keyword>
<dbReference type="GO" id="GO:0004519">
    <property type="term" value="F:endonuclease activity"/>
    <property type="evidence" value="ECO:0007669"/>
    <property type="project" value="UniProtKB-KW"/>
</dbReference>
<gene>
    <name evidence="2" type="ORF">CWM47_11065</name>
</gene>
<dbReference type="SUPFAM" id="SSF52980">
    <property type="entry name" value="Restriction endonuclease-like"/>
    <property type="match status" value="1"/>
</dbReference>
<dbReference type="PANTHER" id="PTHR34107">
    <property type="entry name" value="SLL0198 PROTEIN-RELATED"/>
    <property type="match status" value="1"/>
</dbReference>
<dbReference type="InterPro" id="IPR012296">
    <property type="entry name" value="Nuclease_put_TT1808"/>
</dbReference>
<keyword evidence="2" id="KW-0540">Nuclease</keyword>
<evidence type="ECO:0000259" key="1">
    <source>
        <dbReference type="Pfam" id="PF05685"/>
    </source>
</evidence>
<dbReference type="Gene3D" id="3.90.1570.10">
    <property type="entry name" value="tt1808, chain A"/>
    <property type="match status" value="1"/>
</dbReference>
<proteinExistence type="predicted"/>
<evidence type="ECO:0000313" key="2">
    <source>
        <dbReference type="EMBL" id="AUD02316.1"/>
    </source>
</evidence>
<name>A0A2K8YXF5_9BACT</name>
<dbReference type="Pfam" id="PF05685">
    <property type="entry name" value="Uma2"/>
    <property type="match status" value="1"/>
</dbReference>
<sequence>MESTLLETTEEKAVLGIPMSKEQFMNWHPESNFLYEFENGLAIPTDGMKNVERPIIQKILRKFTQTSAYQEMGEILPETKCWLADTQMRIPDAAFFTSSQIRDSGANKHPIPSFVIEIISPSDTVKRVEQKIIEYFDAGVQVVWHIHPELRMVRVFTSSRRNITCFENDTFDASPVVPDLQLTVEELFML</sequence>